<dbReference type="SMART" id="SM00382">
    <property type="entry name" value="AAA"/>
    <property type="match status" value="1"/>
</dbReference>
<accession>A0A158HYN8</accession>
<dbReference type="PANTHER" id="PTHR43023">
    <property type="entry name" value="PROTEIN TRIGALACTOSYLDIACYLGLYCEROL 3, CHLOROPLASTIC"/>
    <property type="match status" value="1"/>
</dbReference>
<dbReference type="InterPro" id="IPR003439">
    <property type="entry name" value="ABC_transporter-like_ATP-bd"/>
</dbReference>
<keyword evidence="2" id="KW-1003">Cell membrane</keyword>
<keyword evidence="3" id="KW-0997">Cell inner membrane</keyword>
<dbReference type="PANTHER" id="PTHR43023:SF6">
    <property type="entry name" value="INTERMEMBRANE PHOSPHOLIPID TRANSPORT SYSTEM ATP-BINDING PROTEIN MLAF"/>
    <property type="match status" value="1"/>
</dbReference>
<dbReference type="Gene3D" id="3.40.50.300">
    <property type="entry name" value="P-loop containing nucleotide triphosphate hydrolases"/>
    <property type="match status" value="1"/>
</dbReference>
<keyword evidence="1" id="KW-0813">Transport</keyword>
<reference evidence="7 8" key="1">
    <citation type="submission" date="2016-01" db="EMBL/GenBank/DDBJ databases">
        <authorList>
            <person name="Oliw E.H."/>
        </authorList>
    </citation>
    <scope>NUCLEOTIDE SEQUENCE [LARGE SCALE GENOMIC DNA]</scope>
    <source>
        <strain evidence="7">LMG 22029</strain>
    </source>
</reference>
<protein>
    <submittedName>
        <fullName evidence="7">ABC transporter-like protein</fullName>
    </submittedName>
</protein>
<name>A0A158HYN8_CABSO</name>
<dbReference type="EMBL" id="FCOC02000022">
    <property type="protein sequence ID" value="SAL49492.1"/>
    <property type="molecule type" value="Genomic_DNA"/>
</dbReference>
<evidence type="ECO:0000256" key="4">
    <source>
        <dbReference type="ARBA" id="ARBA00022741"/>
    </source>
</evidence>
<evidence type="ECO:0000313" key="7">
    <source>
        <dbReference type="EMBL" id="SAL49492.1"/>
    </source>
</evidence>
<dbReference type="GO" id="GO:0005524">
    <property type="term" value="F:ATP binding"/>
    <property type="evidence" value="ECO:0007669"/>
    <property type="project" value="UniProtKB-KW"/>
</dbReference>
<dbReference type="RefSeq" id="WP_060858223.1">
    <property type="nucleotide sequence ID" value="NZ_FCOC02000022.1"/>
</dbReference>
<dbReference type="GO" id="GO:0016887">
    <property type="term" value="F:ATP hydrolysis activity"/>
    <property type="evidence" value="ECO:0007669"/>
    <property type="project" value="InterPro"/>
</dbReference>
<evidence type="ECO:0000256" key="3">
    <source>
        <dbReference type="ARBA" id="ARBA00022519"/>
    </source>
</evidence>
<dbReference type="OrthoDB" id="9802264at2"/>
<dbReference type="PROSITE" id="PS50893">
    <property type="entry name" value="ABC_TRANSPORTER_2"/>
    <property type="match status" value="1"/>
</dbReference>
<dbReference type="PROSITE" id="PS00211">
    <property type="entry name" value="ABC_TRANSPORTER_1"/>
    <property type="match status" value="1"/>
</dbReference>
<dbReference type="SUPFAM" id="SSF52540">
    <property type="entry name" value="P-loop containing nucleoside triphosphate hydrolases"/>
    <property type="match status" value="1"/>
</dbReference>
<dbReference type="InterPro" id="IPR017871">
    <property type="entry name" value="ABC_transporter-like_CS"/>
</dbReference>
<proteinExistence type="predicted"/>
<dbReference type="AlphaFoldDB" id="A0A158HYN8"/>
<sequence length="272" mass="29266">MSASPETLLELRDVDFGYGERLILSNLNMRFKRGQVVAVMGGSGCGKTTVLRLIGGLVKAQKGQVLFGGKDVGAQTRDGLYELRRKMGMLFQFGALFTDQTVFDNVAFPLREHTDLPEELLRDLVLMKLNAVGLRGARDLSPSEISGGMARRVALARAIALDPELMMYDEPFAGLDPISLGITANLIRTLNSALGATSILVTHDVPESFAIADYVYFIANGGILAEGTPAELRASQEPSVRQFIDGAPDGPFKFHYPSTTPLAADFGIGAKA</sequence>
<keyword evidence="3" id="KW-0472">Membrane</keyword>
<evidence type="ECO:0000313" key="8">
    <source>
        <dbReference type="Proteomes" id="UP000054893"/>
    </source>
</evidence>
<keyword evidence="5" id="KW-0067">ATP-binding</keyword>
<feature type="domain" description="ABC transporter" evidence="6">
    <location>
        <begin position="9"/>
        <end position="245"/>
    </location>
</feature>
<evidence type="ECO:0000256" key="2">
    <source>
        <dbReference type="ARBA" id="ARBA00022475"/>
    </source>
</evidence>
<gene>
    <name evidence="7" type="ORF">AWB64_05214</name>
</gene>
<dbReference type="InterPro" id="IPR003593">
    <property type="entry name" value="AAA+_ATPase"/>
</dbReference>
<keyword evidence="4" id="KW-0547">Nucleotide-binding</keyword>
<evidence type="ECO:0000256" key="5">
    <source>
        <dbReference type="ARBA" id="ARBA00022840"/>
    </source>
</evidence>
<dbReference type="Pfam" id="PF00005">
    <property type="entry name" value="ABC_tran"/>
    <property type="match status" value="1"/>
</dbReference>
<evidence type="ECO:0000259" key="6">
    <source>
        <dbReference type="PROSITE" id="PS50893"/>
    </source>
</evidence>
<organism evidence="7 8">
    <name type="scientific">Caballeronia sordidicola</name>
    <name type="common">Burkholderia sordidicola</name>
    <dbReference type="NCBI Taxonomy" id="196367"/>
    <lineage>
        <taxon>Bacteria</taxon>
        <taxon>Pseudomonadati</taxon>
        <taxon>Pseudomonadota</taxon>
        <taxon>Betaproteobacteria</taxon>
        <taxon>Burkholderiales</taxon>
        <taxon>Burkholderiaceae</taxon>
        <taxon>Caballeronia</taxon>
    </lineage>
</organism>
<dbReference type="Proteomes" id="UP000054893">
    <property type="component" value="Unassembled WGS sequence"/>
</dbReference>
<dbReference type="CDD" id="cd03261">
    <property type="entry name" value="ABC_Org_Solvent_Resistant"/>
    <property type="match status" value="1"/>
</dbReference>
<dbReference type="InterPro" id="IPR027417">
    <property type="entry name" value="P-loop_NTPase"/>
</dbReference>
<evidence type="ECO:0000256" key="1">
    <source>
        <dbReference type="ARBA" id="ARBA00022448"/>
    </source>
</evidence>